<evidence type="ECO:0000313" key="4">
    <source>
        <dbReference type="Proteomes" id="UP000218165"/>
    </source>
</evidence>
<dbReference type="SMART" id="SM00507">
    <property type="entry name" value="HNHc"/>
    <property type="match status" value="1"/>
</dbReference>
<evidence type="ECO:0000313" key="3">
    <source>
        <dbReference type="EMBL" id="ATG52064.1"/>
    </source>
</evidence>
<evidence type="ECO:0000256" key="1">
    <source>
        <dbReference type="SAM" id="Phobius"/>
    </source>
</evidence>
<dbReference type="AlphaFoldDB" id="A0A291GQ16"/>
<dbReference type="Pfam" id="PF01844">
    <property type="entry name" value="HNH"/>
    <property type="match status" value="1"/>
</dbReference>
<dbReference type="Gene3D" id="1.10.30.50">
    <property type="match status" value="1"/>
</dbReference>
<evidence type="ECO:0000259" key="2">
    <source>
        <dbReference type="SMART" id="SM00507"/>
    </source>
</evidence>
<reference evidence="4" key="1">
    <citation type="submission" date="2017-09" db="EMBL/GenBank/DDBJ databases">
        <title>Brachybacterium sp. VM2412.</title>
        <authorList>
            <person name="Tak E.J."/>
            <person name="Bae J.-W."/>
        </authorList>
    </citation>
    <scope>NUCLEOTIDE SEQUENCE [LARGE SCALE GENOMIC DNA]</scope>
    <source>
        <strain evidence="4">VM2412</strain>
    </source>
</reference>
<dbReference type="CDD" id="cd00085">
    <property type="entry name" value="HNHc"/>
    <property type="match status" value="1"/>
</dbReference>
<dbReference type="RefSeq" id="WP_096803182.1">
    <property type="nucleotide sequence ID" value="NZ_CP023563.1"/>
</dbReference>
<dbReference type="Proteomes" id="UP000218165">
    <property type="component" value="Chromosome"/>
</dbReference>
<dbReference type="InterPro" id="IPR002711">
    <property type="entry name" value="HNH"/>
</dbReference>
<keyword evidence="1" id="KW-0812">Transmembrane</keyword>
<keyword evidence="1" id="KW-1133">Transmembrane helix</keyword>
<dbReference type="GO" id="GO:0003676">
    <property type="term" value="F:nucleic acid binding"/>
    <property type="evidence" value="ECO:0007669"/>
    <property type="project" value="InterPro"/>
</dbReference>
<gene>
    <name evidence="3" type="ORF">CFK38_11435</name>
</gene>
<feature type="transmembrane region" description="Helical" evidence="1">
    <location>
        <begin position="20"/>
        <end position="42"/>
    </location>
</feature>
<keyword evidence="1" id="KW-0472">Membrane</keyword>
<protein>
    <recommendedName>
        <fullName evidence="2">HNH nuclease domain-containing protein</fullName>
    </recommendedName>
</protein>
<name>A0A291GQ16_9MICO</name>
<dbReference type="OrthoDB" id="4833339at2"/>
<dbReference type="EMBL" id="CP023563">
    <property type="protein sequence ID" value="ATG52064.1"/>
    <property type="molecule type" value="Genomic_DNA"/>
</dbReference>
<organism evidence="3 4">
    <name type="scientific">Brachybacterium vulturis</name>
    <dbReference type="NCBI Taxonomy" id="2017484"/>
    <lineage>
        <taxon>Bacteria</taxon>
        <taxon>Bacillati</taxon>
        <taxon>Actinomycetota</taxon>
        <taxon>Actinomycetes</taxon>
        <taxon>Micrococcales</taxon>
        <taxon>Dermabacteraceae</taxon>
        <taxon>Brachybacterium</taxon>
    </lineage>
</organism>
<dbReference type="GO" id="GO:0004519">
    <property type="term" value="F:endonuclease activity"/>
    <property type="evidence" value="ECO:0007669"/>
    <property type="project" value="InterPro"/>
</dbReference>
<feature type="domain" description="HNH nuclease" evidence="2">
    <location>
        <begin position="65"/>
        <end position="113"/>
    </location>
</feature>
<dbReference type="GO" id="GO:0008270">
    <property type="term" value="F:zinc ion binding"/>
    <property type="evidence" value="ECO:0007669"/>
    <property type="project" value="InterPro"/>
</dbReference>
<proteinExistence type="predicted"/>
<accession>A0A291GQ16</accession>
<dbReference type="KEGG" id="brz:CFK38_11435"/>
<dbReference type="InterPro" id="IPR003615">
    <property type="entry name" value="HNH_nuc"/>
</dbReference>
<keyword evidence="4" id="KW-1185">Reference proteome</keyword>
<sequence length="152" mass="17145">MNIEHTLSLLADMISLILDHPWILLPVVVVVLVCSVLASPAGGASSFRDPRRTFTGAERREAFDRAGLQCEHKSILWRRCANTPTQGDHIYPWSKGGRTAMSNQQALCPFHNSRKSGSVPTRMYILRLQQRRRRYFPDGTSPLVEWRSGAAQ</sequence>